<evidence type="ECO:0000256" key="11">
    <source>
        <dbReference type="PIRSR" id="PIRSR006621-2"/>
    </source>
</evidence>
<evidence type="ECO:0000313" key="13">
    <source>
        <dbReference type="EMBL" id="ORY74239.1"/>
    </source>
</evidence>
<dbReference type="EC" id="1.3.1.-" evidence="9"/>
<keyword evidence="11" id="KW-0547">Nucleotide-binding</keyword>
<feature type="binding site" evidence="11">
    <location>
        <position position="78"/>
    </location>
    <ligand>
        <name>FMN</name>
        <dbReference type="ChEBI" id="CHEBI:58210"/>
    </ligand>
</feature>
<evidence type="ECO:0000256" key="5">
    <source>
        <dbReference type="ARBA" id="ARBA00022694"/>
    </source>
</evidence>
<dbReference type="PANTHER" id="PTHR11082:SF31">
    <property type="entry name" value="TRNA-DIHYDROURIDINE(20A_20B) SYNTHASE [NAD(P)+]-LIKE"/>
    <property type="match status" value="1"/>
</dbReference>
<comment type="catalytic activity">
    <reaction evidence="8">
        <text>a 5,6-dihydrouridine in mRNA + NADP(+) = a uridine in mRNA + NADPH + H(+)</text>
        <dbReference type="Rhea" id="RHEA:69855"/>
        <dbReference type="Rhea" id="RHEA-COMP:14658"/>
        <dbReference type="Rhea" id="RHEA-COMP:17789"/>
        <dbReference type="ChEBI" id="CHEBI:15378"/>
        <dbReference type="ChEBI" id="CHEBI:57783"/>
        <dbReference type="ChEBI" id="CHEBI:58349"/>
        <dbReference type="ChEBI" id="CHEBI:65315"/>
        <dbReference type="ChEBI" id="CHEBI:74443"/>
    </reaction>
    <physiologicalReaction direction="right-to-left" evidence="8">
        <dbReference type="Rhea" id="RHEA:69857"/>
    </physiologicalReaction>
</comment>
<evidence type="ECO:0000256" key="2">
    <source>
        <dbReference type="ARBA" id="ARBA00022630"/>
    </source>
</evidence>
<dbReference type="InterPro" id="IPR013785">
    <property type="entry name" value="Aldolase_TIM"/>
</dbReference>
<accession>A0A1Y2ERR8</accession>
<dbReference type="GO" id="GO:0050660">
    <property type="term" value="F:flavin adenine dinucleotide binding"/>
    <property type="evidence" value="ECO:0007669"/>
    <property type="project" value="InterPro"/>
</dbReference>
<evidence type="ECO:0000256" key="4">
    <source>
        <dbReference type="ARBA" id="ARBA00022664"/>
    </source>
</evidence>
<dbReference type="STRING" id="1754190.A0A1Y2ERR8"/>
<feature type="domain" description="DUS-like FMN-binding" evidence="12">
    <location>
        <begin position="36"/>
        <end position="278"/>
    </location>
</feature>
<evidence type="ECO:0000256" key="10">
    <source>
        <dbReference type="PIRSR" id="PIRSR006621-1"/>
    </source>
</evidence>
<evidence type="ECO:0000256" key="6">
    <source>
        <dbReference type="ARBA" id="ARBA00023002"/>
    </source>
</evidence>
<dbReference type="Pfam" id="PF01207">
    <property type="entry name" value="Dus"/>
    <property type="match status" value="1"/>
</dbReference>
<keyword evidence="14" id="KW-1185">Reference proteome</keyword>
<feature type="active site" description="Proton donor" evidence="10">
    <location>
        <position position="107"/>
    </location>
</feature>
<evidence type="ECO:0000256" key="9">
    <source>
        <dbReference type="PIRNR" id="PIRNR006621"/>
    </source>
</evidence>
<keyword evidence="4" id="KW-0507">mRNA processing</keyword>
<evidence type="ECO:0000256" key="3">
    <source>
        <dbReference type="ARBA" id="ARBA00022643"/>
    </source>
</evidence>
<feature type="binding site" evidence="11">
    <location>
        <begin position="229"/>
        <end position="230"/>
    </location>
    <ligand>
        <name>FMN</name>
        <dbReference type="ChEBI" id="CHEBI:58210"/>
    </ligand>
</feature>
<dbReference type="GO" id="GO:0102266">
    <property type="term" value="F:tRNA-dihydrouridine20a synthase activity"/>
    <property type="evidence" value="ECO:0007669"/>
    <property type="project" value="EnsemblFungi"/>
</dbReference>
<dbReference type="Proteomes" id="UP000193920">
    <property type="component" value="Unassembled WGS sequence"/>
</dbReference>
<comment type="function">
    <text evidence="9">Catalyzes the synthesis of dihydrouridine, a modified base found in the D-loop of most tRNAs.</text>
</comment>
<comment type="caution">
    <text evidence="13">The sequence shown here is derived from an EMBL/GenBank/DDBJ whole genome shotgun (WGS) entry which is preliminary data.</text>
</comment>
<evidence type="ECO:0000256" key="7">
    <source>
        <dbReference type="ARBA" id="ARBA00048342"/>
    </source>
</evidence>
<dbReference type="InterPro" id="IPR018517">
    <property type="entry name" value="tRNA_hU_synthase_CS"/>
</dbReference>
<sequence>MACVLDNPEQPRESLMKIFSLAKEEKKPIYALAPMLVRSYGVTVAYTPMILADVFRNSSEGRDNEFRTSLGDVPVVVQFAATNGKDFADAAEMVAKYANGVDLNCGCPQKWAIHEHIGAYLMDYPELVRDMVKQVKGRVNIPCSVKVRILPDIKKTIDYIQKVESSGVDFITVHGRTKKQKSTEPCDWETIKLIKETVSVPVLGNGSIFSLKDADKYIAETGIDGVMAGRGLLMNPALFAGYEYTPKECVEQFLYNSLAYGTNTFIFHHHLMYMLDSVMGKTEKRAFNVLTSIPGILDYLEKHYDITPKNHFI</sequence>
<dbReference type="EMBL" id="MCOG01000030">
    <property type="protein sequence ID" value="ORY74239.1"/>
    <property type="molecule type" value="Genomic_DNA"/>
</dbReference>
<dbReference type="InterPro" id="IPR035587">
    <property type="entry name" value="DUS-like_FMN-bd"/>
</dbReference>
<dbReference type="GO" id="GO:0106414">
    <property type="term" value="F:mRNA dihydrouridine synthase activity"/>
    <property type="evidence" value="ECO:0007669"/>
    <property type="project" value="RHEA"/>
</dbReference>
<protein>
    <recommendedName>
        <fullName evidence="9">tRNA-dihydrouridine synthase</fullName>
        <ecNumber evidence="9">1.3.1.-</ecNumber>
    </recommendedName>
</protein>
<feature type="binding site" evidence="11">
    <location>
        <position position="146"/>
    </location>
    <ligand>
        <name>FMN</name>
        <dbReference type="ChEBI" id="CHEBI:58210"/>
    </ligand>
</feature>
<dbReference type="PROSITE" id="PS01136">
    <property type="entry name" value="UPF0034"/>
    <property type="match status" value="1"/>
</dbReference>
<evidence type="ECO:0000313" key="14">
    <source>
        <dbReference type="Proteomes" id="UP000193920"/>
    </source>
</evidence>
<keyword evidence="5 9" id="KW-0819">tRNA processing</keyword>
<comment type="catalytic activity">
    <reaction evidence="7">
        <text>a 5,6-dihydrouridine in mRNA + NAD(+) = a uridine in mRNA + NADH + H(+)</text>
        <dbReference type="Rhea" id="RHEA:69851"/>
        <dbReference type="Rhea" id="RHEA-COMP:14658"/>
        <dbReference type="Rhea" id="RHEA-COMP:17789"/>
        <dbReference type="ChEBI" id="CHEBI:15378"/>
        <dbReference type="ChEBI" id="CHEBI:57540"/>
        <dbReference type="ChEBI" id="CHEBI:57945"/>
        <dbReference type="ChEBI" id="CHEBI:65315"/>
        <dbReference type="ChEBI" id="CHEBI:74443"/>
    </reaction>
    <physiologicalReaction direction="right-to-left" evidence="7">
        <dbReference type="Rhea" id="RHEA:69853"/>
    </physiologicalReaction>
</comment>
<dbReference type="InterPro" id="IPR001269">
    <property type="entry name" value="DUS_fam"/>
</dbReference>
<organism evidence="13 14">
    <name type="scientific">Neocallimastix californiae</name>
    <dbReference type="NCBI Taxonomy" id="1754190"/>
    <lineage>
        <taxon>Eukaryota</taxon>
        <taxon>Fungi</taxon>
        <taxon>Fungi incertae sedis</taxon>
        <taxon>Chytridiomycota</taxon>
        <taxon>Chytridiomycota incertae sedis</taxon>
        <taxon>Neocallimastigomycetes</taxon>
        <taxon>Neocallimastigales</taxon>
        <taxon>Neocallimastigaceae</taxon>
        <taxon>Neocallimastix</taxon>
    </lineage>
</organism>
<dbReference type="CDD" id="cd02801">
    <property type="entry name" value="DUS_like_FMN"/>
    <property type="match status" value="1"/>
</dbReference>
<dbReference type="OrthoDB" id="9977870at2759"/>
<dbReference type="AlphaFoldDB" id="A0A1Y2ERR8"/>
<name>A0A1Y2ERR8_9FUNG</name>
<keyword evidence="6 9" id="KW-0560">Oxidoreductase</keyword>
<gene>
    <name evidence="13" type="ORF">LY90DRAFT_699401</name>
</gene>
<feature type="binding site" evidence="11">
    <location>
        <position position="174"/>
    </location>
    <ligand>
        <name>FMN</name>
        <dbReference type="ChEBI" id="CHEBI:58210"/>
    </ligand>
</feature>
<proteinExistence type="inferred from homology"/>
<dbReference type="PANTHER" id="PTHR11082">
    <property type="entry name" value="TRNA-DIHYDROURIDINE SYNTHASE"/>
    <property type="match status" value="1"/>
</dbReference>
<comment type="cofactor">
    <cofactor evidence="1 9 11">
        <name>FMN</name>
        <dbReference type="ChEBI" id="CHEBI:58210"/>
    </cofactor>
</comment>
<dbReference type="GO" id="GO:0006397">
    <property type="term" value="P:mRNA processing"/>
    <property type="evidence" value="ECO:0007669"/>
    <property type="project" value="UniProtKB-KW"/>
</dbReference>
<evidence type="ECO:0000259" key="12">
    <source>
        <dbReference type="Pfam" id="PF01207"/>
    </source>
</evidence>
<dbReference type="GO" id="GO:0102267">
    <property type="term" value="F:tRNA-dihydrouridine20b synthase activity"/>
    <property type="evidence" value="ECO:0007669"/>
    <property type="project" value="EnsemblFungi"/>
</dbReference>
<evidence type="ECO:0000256" key="1">
    <source>
        <dbReference type="ARBA" id="ARBA00001917"/>
    </source>
</evidence>
<comment type="similarity">
    <text evidence="9">Belongs to the dus family.</text>
</comment>
<dbReference type="Gene3D" id="3.20.20.70">
    <property type="entry name" value="Aldolase class I"/>
    <property type="match status" value="1"/>
</dbReference>
<keyword evidence="3 9" id="KW-0288">FMN</keyword>
<reference evidence="13 14" key="1">
    <citation type="submission" date="2016-08" db="EMBL/GenBank/DDBJ databases">
        <title>A Parts List for Fungal Cellulosomes Revealed by Comparative Genomics.</title>
        <authorList>
            <consortium name="DOE Joint Genome Institute"/>
            <person name="Haitjema C.H."/>
            <person name="Gilmore S.P."/>
            <person name="Henske J.K."/>
            <person name="Solomon K.V."/>
            <person name="De Groot R."/>
            <person name="Kuo A."/>
            <person name="Mondo S.J."/>
            <person name="Salamov A.A."/>
            <person name="Labutti K."/>
            <person name="Zhao Z."/>
            <person name="Chiniquy J."/>
            <person name="Barry K."/>
            <person name="Brewer H.M."/>
            <person name="Purvine S.O."/>
            <person name="Wright A.T."/>
            <person name="Boxma B."/>
            <person name="Van Alen T."/>
            <person name="Hackstein J.H."/>
            <person name="Baker S.E."/>
            <person name="Grigoriev I.V."/>
            <person name="O'Malley M.A."/>
        </authorList>
    </citation>
    <scope>NUCLEOTIDE SEQUENCE [LARGE SCALE GENOMIC DNA]</scope>
    <source>
        <strain evidence="13 14">G1</strain>
    </source>
</reference>
<dbReference type="SUPFAM" id="SSF51395">
    <property type="entry name" value="FMN-linked oxidoreductases"/>
    <property type="match status" value="1"/>
</dbReference>
<keyword evidence="2 9" id="KW-0285">Flavoprotein</keyword>
<evidence type="ECO:0000256" key="8">
    <source>
        <dbReference type="ARBA" id="ARBA00049447"/>
    </source>
</evidence>
<dbReference type="PIRSF" id="PIRSF006621">
    <property type="entry name" value="Dus"/>
    <property type="match status" value="1"/>
</dbReference>